<dbReference type="OrthoDB" id="9794445at2"/>
<evidence type="ECO:0000259" key="2">
    <source>
        <dbReference type="Pfam" id="PF07859"/>
    </source>
</evidence>
<accession>A0A502DY95</accession>
<dbReference type="PANTHER" id="PTHR48081">
    <property type="entry name" value="AB HYDROLASE SUPERFAMILY PROTEIN C4A8.06C"/>
    <property type="match status" value="1"/>
</dbReference>
<comment type="caution">
    <text evidence="3">The sequence shown here is derived from an EMBL/GenBank/DDBJ whole genome shotgun (WGS) entry which is preliminary data.</text>
</comment>
<dbReference type="InterPro" id="IPR050300">
    <property type="entry name" value="GDXG_lipolytic_enzyme"/>
</dbReference>
<dbReference type="PANTHER" id="PTHR48081:SF8">
    <property type="entry name" value="ALPHA_BETA HYDROLASE FOLD-3 DOMAIN-CONTAINING PROTEIN-RELATED"/>
    <property type="match status" value="1"/>
</dbReference>
<dbReference type="InterPro" id="IPR013094">
    <property type="entry name" value="AB_hydrolase_3"/>
</dbReference>
<dbReference type="AlphaFoldDB" id="A0A502DY95"/>
<dbReference type="RefSeq" id="WP_140838454.1">
    <property type="nucleotide sequence ID" value="NZ_RCZI01000001.1"/>
</dbReference>
<organism evidence="3 4">
    <name type="scientific">Variovorax guangxiensis</name>
    <dbReference type="NCBI Taxonomy" id="1775474"/>
    <lineage>
        <taxon>Bacteria</taxon>
        <taxon>Pseudomonadati</taxon>
        <taxon>Pseudomonadota</taxon>
        <taxon>Betaproteobacteria</taxon>
        <taxon>Burkholderiales</taxon>
        <taxon>Comamonadaceae</taxon>
        <taxon>Variovorax</taxon>
    </lineage>
</organism>
<protein>
    <submittedName>
        <fullName evidence="3">Alpha/beta hydrolase</fullName>
    </submittedName>
</protein>
<dbReference type="SUPFAM" id="SSF53474">
    <property type="entry name" value="alpha/beta-Hydrolases"/>
    <property type="match status" value="1"/>
</dbReference>
<dbReference type="EMBL" id="RCZI01000001">
    <property type="protein sequence ID" value="TPG30475.1"/>
    <property type="molecule type" value="Genomic_DNA"/>
</dbReference>
<evidence type="ECO:0000256" key="1">
    <source>
        <dbReference type="ARBA" id="ARBA00022801"/>
    </source>
</evidence>
<evidence type="ECO:0000313" key="4">
    <source>
        <dbReference type="Proteomes" id="UP000319212"/>
    </source>
</evidence>
<dbReference type="Proteomes" id="UP000319212">
    <property type="component" value="Unassembled WGS sequence"/>
</dbReference>
<dbReference type="GO" id="GO:0016787">
    <property type="term" value="F:hydrolase activity"/>
    <property type="evidence" value="ECO:0007669"/>
    <property type="project" value="UniProtKB-KW"/>
</dbReference>
<sequence length="299" mass="31709">MSTRSMPSAKEQPAIASNQAGESDITILLPKREPVSARTYGVSNAKGVRGAEAERPLVLHFHGGNFASGDLDDGRCVARMLVSAGATVVSMAYPLAPLHPFPDAIEVGYEALEWLYKQRTKLAGKGARVYLAGEEAGGNLAASLALIARDRAHPPLAGQILLSPMLDPCAGTASLRKATGDATDCKYSEGWQQYLRCPRDAEHPYAVPGSSRRLADLAPTLVLVGQDDPMRDEALLYAKRLEGAGIPVRSEVLGAAQGWPEALTDPATASECPCAIAVAKQFRDFFAVTRAPSAPQPPH</sequence>
<feature type="domain" description="Alpha/beta hydrolase fold-3" evidence="2">
    <location>
        <begin position="58"/>
        <end position="252"/>
    </location>
</feature>
<gene>
    <name evidence="3" type="ORF">EAH82_03025</name>
</gene>
<dbReference type="Pfam" id="PF07859">
    <property type="entry name" value="Abhydrolase_3"/>
    <property type="match status" value="1"/>
</dbReference>
<dbReference type="Gene3D" id="3.40.50.1820">
    <property type="entry name" value="alpha/beta hydrolase"/>
    <property type="match status" value="1"/>
</dbReference>
<evidence type="ECO:0000313" key="3">
    <source>
        <dbReference type="EMBL" id="TPG30475.1"/>
    </source>
</evidence>
<keyword evidence="1 3" id="KW-0378">Hydrolase</keyword>
<dbReference type="InterPro" id="IPR029058">
    <property type="entry name" value="AB_hydrolase_fold"/>
</dbReference>
<reference evidence="3 4" key="1">
    <citation type="journal article" date="2019" name="Environ. Microbiol.">
        <title>Species interactions and distinct microbial communities in high Arctic permafrost affected cryosols are associated with the CH4 and CO2 gas fluxes.</title>
        <authorList>
            <person name="Altshuler I."/>
            <person name="Hamel J."/>
            <person name="Turney S."/>
            <person name="Magnuson E."/>
            <person name="Levesque R."/>
            <person name="Greer C."/>
            <person name="Whyte L.G."/>
        </authorList>
    </citation>
    <scope>NUCLEOTIDE SEQUENCE [LARGE SCALE GENOMIC DNA]</scope>
    <source>
        <strain evidence="3 4">S06.C</strain>
    </source>
</reference>
<proteinExistence type="predicted"/>
<name>A0A502DY95_9BURK</name>